<reference evidence="5" key="1">
    <citation type="submission" date="2024-06" db="EMBL/GenBank/DDBJ databases">
        <title>Multi-omics analyses provide insights into the biosynthesis of the anticancer antibiotic pleurotin in Hohenbuehelia grisea.</title>
        <authorList>
            <person name="Weaver J.A."/>
            <person name="Alberti F."/>
        </authorList>
    </citation>
    <scope>NUCLEOTIDE SEQUENCE [LARGE SCALE GENOMIC DNA]</scope>
    <source>
        <strain evidence="5">T-177</strain>
    </source>
</reference>
<name>A0ABR3JVJ4_9AGAR</name>
<evidence type="ECO:0000256" key="1">
    <source>
        <dbReference type="PROSITE-ProRule" id="PRU00042"/>
    </source>
</evidence>
<evidence type="ECO:0000259" key="3">
    <source>
        <dbReference type="PROSITE" id="PS50157"/>
    </source>
</evidence>
<feature type="compositionally biased region" description="Polar residues" evidence="2">
    <location>
        <begin position="253"/>
        <end position="269"/>
    </location>
</feature>
<feature type="compositionally biased region" description="Basic residues" evidence="2">
    <location>
        <begin position="63"/>
        <end position="76"/>
    </location>
</feature>
<feature type="region of interest" description="Disordered" evidence="2">
    <location>
        <begin position="146"/>
        <end position="174"/>
    </location>
</feature>
<feature type="domain" description="C2H2-type" evidence="3">
    <location>
        <begin position="177"/>
        <end position="200"/>
    </location>
</feature>
<feature type="region of interest" description="Disordered" evidence="2">
    <location>
        <begin position="41"/>
        <end position="97"/>
    </location>
</feature>
<dbReference type="PROSITE" id="PS00028">
    <property type="entry name" value="ZINC_FINGER_C2H2_1"/>
    <property type="match status" value="1"/>
</dbReference>
<gene>
    <name evidence="4" type="ORF">HGRIS_014545</name>
</gene>
<comment type="caution">
    <text evidence="4">The sequence shown here is derived from an EMBL/GenBank/DDBJ whole genome shotgun (WGS) entry which is preliminary data.</text>
</comment>
<keyword evidence="1" id="KW-0479">Metal-binding</keyword>
<feature type="region of interest" description="Disordered" evidence="2">
    <location>
        <begin position="230"/>
        <end position="310"/>
    </location>
</feature>
<evidence type="ECO:0000313" key="5">
    <source>
        <dbReference type="Proteomes" id="UP001556367"/>
    </source>
</evidence>
<dbReference type="InterPro" id="IPR013087">
    <property type="entry name" value="Znf_C2H2_type"/>
</dbReference>
<proteinExistence type="predicted"/>
<feature type="region of interest" description="Disordered" evidence="2">
    <location>
        <begin position="394"/>
        <end position="443"/>
    </location>
</feature>
<sequence length="486" mass="50158">MSSPMSDDFTGAAAASLLSLSLVASNADPIPIHDANASSATAAGSYGSSLTSPLSASGGVGNRQHRRLASTGKSRRRLSDARDAAVRPSPTSLHSQAAGLSLATLSLSPVGMNPRTDVTSAVPIANATNGQSDGVFSSSSVPESGIQLLSPSSVPNSASPIAINGSSRSGKKRGIDHKCESCSKIYRHPSCLIKHRWEHTPHWREASKFVLSKHQQVQLLEAAAILSHMSPANSGSSLPEDRSLWPSFLSGGQLPSSAQDEDNMNTAKPSGTPVPDSGRTQMSTSPGPGLHPTSSSVPARAGSTGPRLYDYSIPSSAAGTRGVTQVRPGLVGVPTPPGGGGLPFGSGAAVAVSTTQSQPVPVPNGASFGSYRSAAAPSSVDSWGSYGPGGATSFLSRPQNGATEGAAEAGGWSLPRSSLRSEPSSVAESRSRSGSRSDESVEIDVELEDEYTQRGFAARSEWKVGEDRGFAVKEEDEEFEMEMEMD</sequence>
<dbReference type="EMBL" id="JASNQZ010000003">
    <property type="protein sequence ID" value="KAL0959273.1"/>
    <property type="molecule type" value="Genomic_DNA"/>
</dbReference>
<evidence type="ECO:0000256" key="2">
    <source>
        <dbReference type="SAM" id="MobiDB-lite"/>
    </source>
</evidence>
<dbReference type="Proteomes" id="UP001556367">
    <property type="component" value="Unassembled WGS sequence"/>
</dbReference>
<dbReference type="PROSITE" id="PS50157">
    <property type="entry name" value="ZINC_FINGER_C2H2_2"/>
    <property type="match status" value="1"/>
</dbReference>
<feature type="compositionally biased region" description="Low complexity" evidence="2">
    <location>
        <begin position="41"/>
        <end position="52"/>
    </location>
</feature>
<keyword evidence="1" id="KW-0863">Zinc-finger</keyword>
<feature type="compositionally biased region" description="Polar residues" evidence="2">
    <location>
        <begin position="278"/>
        <end position="297"/>
    </location>
</feature>
<evidence type="ECO:0000313" key="4">
    <source>
        <dbReference type="EMBL" id="KAL0959273.1"/>
    </source>
</evidence>
<organism evidence="4 5">
    <name type="scientific">Hohenbuehelia grisea</name>
    <dbReference type="NCBI Taxonomy" id="104357"/>
    <lineage>
        <taxon>Eukaryota</taxon>
        <taxon>Fungi</taxon>
        <taxon>Dikarya</taxon>
        <taxon>Basidiomycota</taxon>
        <taxon>Agaricomycotina</taxon>
        <taxon>Agaricomycetes</taxon>
        <taxon>Agaricomycetidae</taxon>
        <taxon>Agaricales</taxon>
        <taxon>Pleurotineae</taxon>
        <taxon>Pleurotaceae</taxon>
        <taxon>Hohenbuehelia</taxon>
    </lineage>
</organism>
<feature type="compositionally biased region" description="Basic and acidic residues" evidence="2">
    <location>
        <begin position="429"/>
        <end position="439"/>
    </location>
</feature>
<keyword evidence="1" id="KW-0862">Zinc</keyword>
<feature type="compositionally biased region" description="Polar residues" evidence="2">
    <location>
        <begin position="146"/>
        <end position="168"/>
    </location>
</feature>
<feature type="compositionally biased region" description="Low complexity" evidence="2">
    <location>
        <begin position="401"/>
        <end position="428"/>
    </location>
</feature>
<protein>
    <recommendedName>
        <fullName evidence="3">C2H2-type domain-containing protein</fullName>
    </recommendedName>
</protein>
<accession>A0ABR3JVJ4</accession>
<keyword evidence="5" id="KW-1185">Reference proteome</keyword>